<dbReference type="PROSITE" id="PS50889">
    <property type="entry name" value="S4"/>
    <property type="match status" value="1"/>
</dbReference>
<sequence>MTSDDSVRLDIWLDVACIFKTRSQAQTACQRGRVEVNGDRGKPHRAVRPGDTIRIQIPGGRRRIIEVLELESTNVSKARARELFTDHTPPPTPEELELRRMQRLSTPQKRLPGSGAPKKRERRDLRRLKEEWE</sequence>
<accession>A0A8J6Y3P0</accession>
<protein>
    <submittedName>
        <fullName evidence="4">RNA-binding S4 domain-containing protein</fullName>
    </submittedName>
</protein>
<organism evidence="4 5">
    <name type="scientific">Candidatus Sulfomarinibacter kjeldsenii</name>
    <dbReference type="NCBI Taxonomy" id="2885994"/>
    <lineage>
        <taxon>Bacteria</taxon>
        <taxon>Pseudomonadati</taxon>
        <taxon>Acidobacteriota</taxon>
        <taxon>Thermoanaerobaculia</taxon>
        <taxon>Thermoanaerobaculales</taxon>
        <taxon>Candidatus Sulfomarinibacteraceae</taxon>
        <taxon>Candidatus Sulfomarinibacter</taxon>
    </lineage>
</organism>
<dbReference type="Proteomes" id="UP000598633">
    <property type="component" value="Unassembled WGS sequence"/>
</dbReference>
<reference evidence="4 5" key="1">
    <citation type="submission" date="2020-08" db="EMBL/GenBank/DDBJ databases">
        <title>Acidobacteriota in marine sediments use diverse sulfur dissimilation pathways.</title>
        <authorList>
            <person name="Wasmund K."/>
        </authorList>
    </citation>
    <scope>NUCLEOTIDE SEQUENCE [LARGE SCALE GENOMIC DNA]</scope>
    <source>
        <strain evidence="4">MAG AM3-A</strain>
    </source>
</reference>
<feature type="region of interest" description="Disordered" evidence="2">
    <location>
        <begin position="80"/>
        <end position="133"/>
    </location>
</feature>
<dbReference type="SUPFAM" id="SSF55174">
    <property type="entry name" value="Alpha-L RNA-binding motif"/>
    <property type="match status" value="1"/>
</dbReference>
<evidence type="ECO:0000256" key="1">
    <source>
        <dbReference type="PROSITE-ProRule" id="PRU00182"/>
    </source>
</evidence>
<keyword evidence="1" id="KW-0694">RNA-binding</keyword>
<gene>
    <name evidence="4" type="ORF">IFJ97_01935</name>
</gene>
<feature type="compositionally biased region" description="Basic and acidic residues" evidence="2">
    <location>
        <begin position="122"/>
        <end position="133"/>
    </location>
</feature>
<dbReference type="GO" id="GO:0003723">
    <property type="term" value="F:RNA binding"/>
    <property type="evidence" value="ECO:0007669"/>
    <property type="project" value="UniProtKB-KW"/>
</dbReference>
<evidence type="ECO:0000259" key="3">
    <source>
        <dbReference type="SMART" id="SM00363"/>
    </source>
</evidence>
<name>A0A8J6Y3P0_9BACT</name>
<dbReference type="CDD" id="cd00165">
    <property type="entry name" value="S4"/>
    <property type="match status" value="1"/>
</dbReference>
<evidence type="ECO:0000256" key="2">
    <source>
        <dbReference type="SAM" id="MobiDB-lite"/>
    </source>
</evidence>
<dbReference type="InterPro" id="IPR036986">
    <property type="entry name" value="S4_RNA-bd_sf"/>
</dbReference>
<dbReference type="Pfam" id="PF01479">
    <property type="entry name" value="S4"/>
    <property type="match status" value="1"/>
</dbReference>
<dbReference type="Gene3D" id="3.10.290.10">
    <property type="entry name" value="RNA-binding S4 domain"/>
    <property type="match status" value="1"/>
</dbReference>
<dbReference type="AlphaFoldDB" id="A0A8J6Y3P0"/>
<proteinExistence type="predicted"/>
<evidence type="ECO:0000313" key="5">
    <source>
        <dbReference type="Proteomes" id="UP000598633"/>
    </source>
</evidence>
<comment type="caution">
    <text evidence="4">The sequence shown here is derived from an EMBL/GenBank/DDBJ whole genome shotgun (WGS) entry which is preliminary data.</text>
</comment>
<dbReference type="InterPro" id="IPR002942">
    <property type="entry name" value="S4_RNA-bd"/>
</dbReference>
<feature type="domain" description="RNA-binding S4" evidence="3">
    <location>
        <begin position="7"/>
        <end position="69"/>
    </location>
</feature>
<dbReference type="SMART" id="SM00363">
    <property type="entry name" value="S4"/>
    <property type="match status" value="1"/>
</dbReference>
<evidence type="ECO:0000313" key="4">
    <source>
        <dbReference type="EMBL" id="MBD3870103.1"/>
    </source>
</evidence>
<dbReference type="EMBL" id="JACXWA010000032">
    <property type="protein sequence ID" value="MBD3870103.1"/>
    <property type="molecule type" value="Genomic_DNA"/>
</dbReference>